<name>A0A150WEI9_BDEBC</name>
<dbReference type="RefSeq" id="WP_061836474.1">
    <property type="nucleotide sequence ID" value="NZ_LUKE01000006.1"/>
</dbReference>
<keyword evidence="1" id="KW-0732">Signal</keyword>
<sequence>MTSKISIAVGVLLSISLVAKAEDVESEFYRELAARSGVKMEQPAARGIFSSPPSDGLSLGDISPGCDPRRFEDSVIGKKISNKQYYSLAKKYFEKCGAELSAHGSKGLMGLLKFSYVNYPFLQNPLIKKVQLKIDGAIIPGILALKADPRPRPFVIVRCGVFCSADEGTSMKSFMMHLFDQSPFNVLLIANQTGEDYVTTNGKVSMGGWTEGYETLAVGKWLIEKSEYRDRISSLHMMGISLGGNGAVIGAAFNDKYYLDNGRKVFNSVTAICPVVTLRPTLDYLYGNGLVGVVFSEMTRKHFKNTRYAVKDVPELLTDDKIPWAARSMPAFIGTLGSAALNKRGVASTPDSFFKSNNFWNLKEEVKTPLMLWASKDDIVVNEKINTAVVASNSVYEKSDYVGAISVPYGTHCAFSTAYGDQASAALLRSFVLNNSPEFIDSYDTKQSQTWTFGFDKMSSSVQHLNQKWTFVANQKLVKVDFKLFLSKADNSCAVGPQKATSAVCFQTKTRWVSISALKDLGARVPKTDIEAQALSREFNTKVEFRVKTGPLNGTNKSDFFMTWRNHFE</sequence>
<dbReference type="EMBL" id="LUKE01000006">
    <property type="protein sequence ID" value="KYG61392.1"/>
    <property type="molecule type" value="Genomic_DNA"/>
</dbReference>
<gene>
    <name evidence="2" type="ORF">AZI86_16900</name>
</gene>
<reference evidence="2 3" key="1">
    <citation type="submission" date="2016-03" db="EMBL/GenBank/DDBJ databases">
        <authorList>
            <person name="Ploux O."/>
        </authorList>
    </citation>
    <scope>NUCLEOTIDE SEQUENCE [LARGE SCALE GENOMIC DNA]</scope>
    <source>
        <strain evidence="2 3">R0</strain>
    </source>
</reference>
<feature type="chain" id="PRO_5007572396" evidence="1">
    <location>
        <begin position="22"/>
        <end position="569"/>
    </location>
</feature>
<evidence type="ECO:0000256" key="1">
    <source>
        <dbReference type="SAM" id="SignalP"/>
    </source>
</evidence>
<dbReference type="Proteomes" id="UP000075320">
    <property type="component" value="Unassembled WGS sequence"/>
</dbReference>
<organism evidence="2 3">
    <name type="scientific">Bdellovibrio bacteriovorus</name>
    <dbReference type="NCBI Taxonomy" id="959"/>
    <lineage>
        <taxon>Bacteria</taxon>
        <taxon>Pseudomonadati</taxon>
        <taxon>Bdellovibrionota</taxon>
        <taxon>Bdellovibrionia</taxon>
        <taxon>Bdellovibrionales</taxon>
        <taxon>Pseudobdellovibrionaceae</taxon>
        <taxon>Bdellovibrio</taxon>
    </lineage>
</organism>
<comment type="caution">
    <text evidence="2">The sequence shown here is derived from an EMBL/GenBank/DDBJ whole genome shotgun (WGS) entry which is preliminary data.</text>
</comment>
<accession>A0A150WEI9</accession>
<dbReference type="AlphaFoldDB" id="A0A150WEI9"/>
<feature type="signal peptide" evidence="1">
    <location>
        <begin position="1"/>
        <end position="21"/>
    </location>
</feature>
<keyword evidence="3" id="KW-1185">Reference proteome</keyword>
<protein>
    <submittedName>
        <fullName evidence="2">Uncharacterized protein</fullName>
    </submittedName>
</protein>
<dbReference type="SUPFAM" id="SSF53474">
    <property type="entry name" value="alpha/beta-Hydrolases"/>
    <property type="match status" value="1"/>
</dbReference>
<dbReference type="InterPro" id="IPR029058">
    <property type="entry name" value="AB_hydrolase_fold"/>
</dbReference>
<proteinExistence type="predicted"/>
<evidence type="ECO:0000313" key="2">
    <source>
        <dbReference type="EMBL" id="KYG61392.1"/>
    </source>
</evidence>
<evidence type="ECO:0000313" key="3">
    <source>
        <dbReference type="Proteomes" id="UP000075320"/>
    </source>
</evidence>
<dbReference type="Gene3D" id="3.40.50.1820">
    <property type="entry name" value="alpha/beta hydrolase"/>
    <property type="match status" value="1"/>
</dbReference>
<dbReference type="OrthoDB" id="5287591at2"/>